<keyword evidence="9" id="KW-1185">Reference proteome</keyword>
<feature type="compositionally biased region" description="Basic and acidic residues" evidence="5">
    <location>
        <begin position="293"/>
        <end position="302"/>
    </location>
</feature>
<sequence>MSRSRLRFSTAIFLGLFWTSAIALEVSPDSPCSSKCIDRNDGNPSWRNQSLTFNDMLPCYNWEYSGDNSTAAALKFQTCQECQLRSGYRTTFTDEGTSYTEQDTTWFLFNNKGAVDWCLFGRFAEEQNKNISASSIYQRCSSSCSKIRSSIDYNIKSDPGGFDFCAHNTNANFTADAAECAECLYQYEDLTILGNVLSTVQDMCDKKPGQNYTLPESVEVYSAERIRVSGNATAPSASASPTSSSTLSSSGSPSDPGLSKGAIAGIVLGGLLALIALLGLALFLLKRRKNKAKRAEESKGEELATMPPTRPPEYHQAHAGKERFGYAAEADAAQPPVELGDGRGRSELPGR</sequence>
<evidence type="ECO:0000256" key="1">
    <source>
        <dbReference type="ARBA" id="ARBA00004167"/>
    </source>
</evidence>
<keyword evidence="4 6" id="KW-0472">Membrane</keyword>
<dbReference type="OMA" id="TMKNCLL"/>
<feature type="region of interest" description="Disordered" evidence="5">
    <location>
        <begin position="293"/>
        <end position="351"/>
    </location>
</feature>
<dbReference type="EMBL" id="KZ107844">
    <property type="protein sequence ID" value="OSS49255.1"/>
    <property type="molecule type" value="Genomic_DNA"/>
</dbReference>
<feature type="region of interest" description="Disordered" evidence="5">
    <location>
        <begin position="231"/>
        <end position="255"/>
    </location>
</feature>
<evidence type="ECO:0000256" key="3">
    <source>
        <dbReference type="ARBA" id="ARBA00022989"/>
    </source>
</evidence>
<evidence type="ECO:0008006" key="10">
    <source>
        <dbReference type="Google" id="ProtNLM"/>
    </source>
</evidence>
<protein>
    <recommendedName>
        <fullName evidence="10">LPXTG-domain-containing protein</fullName>
    </recommendedName>
</protein>
<evidence type="ECO:0000313" key="8">
    <source>
        <dbReference type="EMBL" id="OSS49255.1"/>
    </source>
</evidence>
<keyword evidence="7" id="KW-0732">Signal</keyword>
<dbReference type="PANTHER" id="PTHR15549">
    <property type="entry name" value="PAIRED IMMUNOGLOBULIN-LIKE TYPE 2 RECEPTOR"/>
    <property type="match status" value="1"/>
</dbReference>
<feature type="signal peptide" evidence="7">
    <location>
        <begin position="1"/>
        <end position="23"/>
    </location>
</feature>
<evidence type="ECO:0000256" key="7">
    <source>
        <dbReference type="SAM" id="SignalP"/>
    </source>
</evidence>
<proteinExistence type="predicted"/>
<dbReference type="PANTHER" id="PTHR15549:SF26">
    <property type="entry name" value="AXIAL BUDDING PATTERN PROTEIN 2-RELATED"/>
    <property type="match status" value="1"/>
</dbReference>
<dbReference type="InterPro" id="IPR051694">
    <property type="entry name" value="Immunoregulatory_rcpt-like"/>
</dbReference>
<evidence type="ECO:0000313" key="9">
    <source>
        <dbReference type="Proteomes" id="UP000193240"/>
    </source>
</evidence>
<dbReference type="Proteomes" id="UP000193240">
    <property type="component" value="Unassembled WGS sequence"/>
</dbReference>
<feature type="compositionally biased region" description="Basic and acidic residues" evidence="5">
    <location>
        <begin position="340"/>
        <end position="351"/>
    </location>
</feature>
<dbReference type="InParanoid" id="A0A1Y2LZE2"/>
<evidence type="ECO:0000256" key="5">
    <source>
        <dbReference type="SAM" id="MobiDB-lite"/>
    </source>
</evidence>
<reference evidence="8 9" key="1">
    <citation type="journal article" date="2017" name="Genome Announc.">
        <title>Genome sequence of the saprophytic ascomycete Epicoccum nigrum ICMP 19927 strain isolated from New Zealand.</title>
        <authorList>
            <person name="Fokin M."/>
            <person name="Fleetwood D."/>
            <person name="Weir B.S."/>
            <person name="Villas-Boas S.G."/>
        </authorList>
    </citation>
    <scope>NUCLEOTIDE SEQUENCE [LARGE SCALE GENOMIC DNA]</scope>
    <source>
        <strain evidence="8 9">ICMP 19927</strain>
    </source>
</reference>
<dbReference type="AlphaFoldDB" id="A0A1Y2LZE2"/>
<feature type="compositionally biased region" description="Basic and acidic residues" evidence="5">
    <location>
        <begin position="312"/>
        <end position="324"/>
    </location>
</feature>
<evidence type="ECO:0000256" key="6">
    <source>
        <dbReference type="SAM" id="Phobius"/>
    </source>
</evidence>
<dbReference type="GO" id="GO:0016020">
    <property type="term" value="C:membrane"/>
    <property type="evidence" value="ECO:0007669"/>
    <property type="project" value="UniProtKB-SubCell"/>
</dbReference>
<gene>
    <name evidence="8" type="ORF">B5807_05662</name>
</gene>
<dbReference type="GO" id="GO:0071944">
    <property type="term" value="C:cell periphery"/>
    <property type="evidence" value="ECO:0007669"/>
    <property type="project" value="UniProtKB-ARBA"/>
</dbReference>
<feature type="transmembrane region" description="Helical" evidence="6">
    <location>
        <begin position="262"/>
        <end position="285"/>
    </location>
</feature>
<accession>A0A1Y2LZE2</accession>
<keyword evidence="2 6" id="KW-0812">Transmembrane</keyword>
<keyword evidence="3 6" id="KW-1133">Transmembrane helix</keyword>
<feature type="chain" id="PRO_5010988393" description="LPXTG-domain-containing protein" evidence="7">
    <location>
        <begin position="24"/>
        <end position="351"/>
    </location>
</feature>
<comment type="subcellular location">
    <subcellularLocation>
        <location evidence="1">Membrane</location>
        <topology evidence="1">Single-pass membrane protein</topology>
    </subcellularLocation>
</comment>
<evidence type="ECO:0000256" key="2">
    <source>
        <dbReference type="ARBA" id="ARBA00022692"/>
    </source>
</evidence>
<evidence type="ECO:0000256" key="4">
    <source>
        <dbReference type="ARBA" id="ARBA00023136"/>
    </source>
</evidence>
<organism evidence="8 9">
    <name type="scientific">Epicoccum nigrum</name>
    <name type="common">Soil fungus</name>
    <name type="synonym">Epicoccum purpurascens</name>
    <dbReference type="NCBI Taxonomy" id="105696"/>
    <lineage>
        <taxon>Eukaryota</taxon>
        <taxon>Fungi</taxon>
        <taxon>Dikarya</taxon>
        <taxon>Ascomycota</taxon>
        <taxon>Pezizomycotina</taxon>
        <taxon>Dothideomycetes</taxon>
        <taxon>Pleosporomycetidae</taxon>
        <taxon>Pleosporales</taxon>
        <taxon>Pleosporineae</taxon>
        <taxon>Didymellaceae</taxon>
        <taxon>Epicoccum</taxon>
    </lineage>
</organism>
<name>A0A1Y2LZE2_EPING</name>